<keyword evidence="2 4" id="KW-0808">Transferase</keyword>
<evidence type="ECO:0000313" key="8">
    <source>
        <dbReference type="EMBL" id="EER18384.1"/>
    </source>
</evidence>
<dbReference type="InterPro" id="IPR035248">
    <property type="entry name" value="PRMT5_C"/>
</dbReference>
<dbReference type="GO" id="GO:0032259">
    <property type="term" value="P:methylation"/>
    <property type="evidence" value="ECO:0007669"/>
    <property type="project" value="UniProtKB-KW"/>
</dbReference>
<evidence type="ECO:0000256" key="3">
    <source>
        <dbReference type="ARBA" id="ARBA00022691"/>
    </source>
</evidence>
<dbReference type="GO" id="GO:0005634">
    <property type="term" value="C:nucleus"/>
    <property type="evidence" value="ECO:0007669"/>
    <property type="project" value="TreeGrafter"/>
</dbReference>
<dbReference type="AlphaFoldDB" id="C5KB58"/>
<dbReference type="PANTHER" id="PTHR10738:SF0">
    <property type="entry name" value="PROTEIN ARGININE N-METHYLTRANSFERASE 5"/>
    <property type="match status" value="1"/>
</dbReference>
<feature type="domain" description="PRMT5 oligomerisation" evidence="7">
    <location>
        <begin position="432"/>
        <end position="619"/>
    </location>
</feature>
<reference evidence="8 9" key="1">
    <citation type="submission" date="2008-07" db="EMBL/GenBank/DDBJ databases">
        <authorList>
            <person name="El-Sayed N."/>
            <person name="Caler E."/>
            <person name="Inman J."/>
            <person name="Amedeo P."/>
            <person name="Hass B."/>
            <person name="Wortman J."/>
        </authorList>
    </citation>
    <scope>NUCLEOTIDE SEQUENCE [LARGE SCALE GENOMIC DNA]</scope>
    <source>
        <strain evidence="9">ATCC 50983 / TXsc</strain>
    </source>
</reference>
<dbReference type="Gene3D" id="2.70.160.11">
    <property type="entry name" value="Hnrnp arginine n-methyltransferase1"/>
    <property type="match status" value="1"/>
</dbReference>
<dbReference type="RefSeq" id="XP_002786588.1">
    <property type="nucleotide sequence ID" value="XM_002786542.1"/>
</dbReference>
<dbReference type="Pfam" id="PF17285">
    <property type="entry name" value="PRMT5_TIM"/>
    <property type="match status" value="1"/>
</dbReference>
<keyword evidence="3 4" id="KW-0949">S-adenosyl-L-methionine</keyword>
<keyword evidence="8" id="KW-0418">Kinase</keyword>
<dbReference type="OMA" id="KIDNTRC"/>
<feature type="domain" description="PRMT5 TIM barrel" evidence="6">
    <location>
        <begin position="72"/>
        <end position="211"/>
    </location>
</feature>
<dbReference type="EMBL" id="GG671811">
    <property type="protein sequence ID" value="EER18384.1"/>
    <property type="molecule type" value="Genomic_DNA"/>
</dbReference>
<dbReference type="SUPFAM" id="SSF53335">
    <property type="entry name" value="S-adenosyl-L-methionine-dependent methyltransferases"/>
    <property type="match status" value="1"/>
</dbReference>
<dbReference type="GO" id="GO:0005829">
    <property type="term" value="C:cytosol"/>
    <property type="evidence" value="ECO:0007669"/>
    <property type="project" value="TreeGrafter"/>
</dbReference>
<dbReference type="InterPro" id="IPR035247">
    <property type="entry name" value="PRMT5_TIM"/>
</dbReference>
<gene>
    <name evidence="8" type="ORF">Pmar_PMAR005295</name>
</gene>
<sequence length="622" mass="68781">MPIPHPHGGSGSPLFLGRYFEGDRLPQAAVTDAGGMGFDYVSVPLNVGDPDVVESMLSVEAKICQSSLVGRVSSVSDLKPQLSWARYLSTYGVSLPSLAEMKTEADLVDYAALLKREVVTTTTPSQQWQEVPSGMWSQWNTLRSLLNHPLSLTVALSLSQDLGPCPDRWLGEPVRVVIVSSDLLTGAGTIGTPTHERLLLALVQRKAQVLLRPATDDLVGPLKAAVAALYQKMPPSSAYEKYCEPYLDILQQPLQPLKDDLDNTTYATFEEDFTKYMLYEHAVAECLADRGPLERDGKLSIAVVGAGSDLRRCLACSVLDSGRGGLVEASLRAIASSSSLQSGDVVFYAVEKNEDAVMTSRARARHKDEWRAHSVEVVCSDLRYWSPPTGPLDIVISEFLGSFGDNEASPELLTDAFLRRILKPDGVCIPRRYTSFCQPMMCPALWTDIRCLMADTTTTLGAGGLANSDKRLSTPFVVITNRCFYPSPSIGAQEVFTFDHQRVEDDRSHHHCSSDNRFKSLSFPIEADAVIHGLQGYFECSLYGSVTMSINPRTHTPDMVSWFPIFLPLASPITVRRGEVFTWNIWRRVDHSTRRMWYEWSVTSPCVTPVQNTNGSYYYVGL</sequence>
<dbReference type="Gene3D" id="3.20.20.150">
    <property type="entry name" value="Divalent-metal-dependent TIM barrel enzymes"/>
    <property type="match status" value="1"/>
</dbReference>
<dbReference type="PANTHER" id="PTHR10738">
    <property type="entry name" value="PROTEIN ARGININE N-METHYLTRANSFERASE 5"/>
    <property type="match status" value="1"/>
</dbReference>
<organism evidence="9">
    <name type="scientific">Perkinsus marinus (strain ATCC 50983 / TXsc)</name>
    <dbReference type="NCBI Taxonomy" id="423536"/>
    <lineage>
        <taxon>Eukaryota</taxon>
        <taxon>Sar</taxon>
        <taxon>Alveolata</taxon>
        <taxon>Perkinsozoa</taxon>
        <taxon>Perkinsea</taxon>
        <taxon>Perkinsida</taxon>
        <taxon>Perkinsidae</taxon>
        <taxon>Perkinsus</taxon>
    </lineage>
</organism>
<keyword evidence="1 4" id="KW-0489">Methyltransferase</keyword>
<dbReference type="Proteomes" id="UP000007800">
    <property type="component" value="Unassembled WGS sequence"/>
</dbReference>
<dbReference type="InterPro" id="IPR029063">
    <property type="entry name" value="SAM-dependent_MTases_sf"/>
</dbReference>
<evidence type="ECO:0000259" key="6">
    <source>
        <dbReference type="Pfam" id="PF17285"/>
    </source>
</evidence>
<evidence type="ECO:0000313" key="9">
    <source>
        <dbReference type="Proteomes" id="UP000007800"/>
    </source>
</evidence>
<dbReference type="GeneID" id="9049190"/>
<dbReference type="GO" id="GO:0016301">
    <property type="term" value="F:kinase activity"/>
    <property type="evidence" value="ECO:0007669"/>
    <property type="project" value="UniProtKB-KW"/>
</dbReference>
<evidence type="ECO:0000259" key="5">
    <source>
        <dbReference type="Pfam" id="PF05185"/>
    </source>
</evidence>
<dbReference type="InterPro" id="IPR035075">
    <property type="entry name" value="PRMT5"/>
</dbReference>
<dbReference type="Gene3D" id="3.40.50.150">
    <property type="entry name" value="Vaccinia Virus protein VP39"/>
    <property type="match status" value="1"/>
</dbReference>
<evidence type="ECO:0000256" key="2">
    <source>
        <dbReference type="ARBA" id="ARBA00022679"/>
    </source>
</evidence>
<dbReference type="PROSITE" id="PS51678">
    <property type="entry name" value="SAM_MT_PRMT"/>
    <property type="match status" value="1"/>
</dbReference>
<feature type="domain" description="PRMT5 arginine-N-methyltransferase" evidence="5">
    <location>
        <begin position="240"/>
        <end position="429"/>
    </location>
</feature>
<dbReference type="InterPro" id="IPR025799">
    <property type="entry name" value="Arg_MeTrfase"/>
</dbReference>
<dbReference type="OrthoDB" id="1368803at2759"/>
<name>C5KB58_PERM5</name>
<protein>
    <submittedName>
        <fullName evidence="8">Shk1 kinase-binding protein, putative</fullName>
    </submittedName>
</protein>
<accession>C5KB58</accession>
<evidence type="ECO:0000256" key="4">
    <source>
        <dbReference type="PROSITE-ProRule" id="PRU01015"/>
    </source>
</evidence>
<evidence type="ECO:0000259" key="7">
    <source>
        <dbReference type="Pfam" id="PF17286"/>
    </source>
</evidence>
<dbReference type="Pfam" id="PF17286">
    <property type="entry name" value="PRMT5_C"/>
    <property type="match status" value="1"/>
</dbReference>
<dbReference type="GO" id="GO:0006355">
    <property type="term" value="P:regulation of DNA-templated transcription"/>
    <property type="evidence" value="ECO:0007669"/>
    <property type="project" value="TreeGrafter"/>
</dbReference>
<dbReference type="Pfam" id="PF05185">
    <property type="entry name" value="PRMT5"/>
    <property type="match status" value="1"/>
</dbReference>
<dbReference type="InParanoid" id="C5KB58"/>
<dbReference type="GO" id="GO:0016274">
    <property type="term" value="F:protein-arginine N-methyltransferase activity"/>
    <property type="evidence" value="ECO:0007669"/>
    <property type="project" value="InterPro"/>
</dbReference>
<keyword evidence="9" id="KW-1185">Reference proteome</keyword>
<proteinExistence type="predicted"/>
<evidence type="ECO:0000256" key="1">
    <source>
        <dbReference type="ARBA" id="ARBA00022603"/>
    </source>
</evidence>